<dbReference type="GO" id="GO:0008312">
    <property type="term" value="F:7S RNA binding"/>
    <property type="evidence" value="ECO:0007669"/>
    <property type="project" value="InterPro"/>
</dbReference>
<evidence type="ECO:0000313" key="3">
    <source>
        <dbReference type="EMBL" id="EIE25348.1"/>
    </source>
</evidence>
<dbReference type="AlphaFoldDB" id="I0Z3X9"/>
<dbReference type="InterPro" id="IPR013699">
    <property type="entry name" value="Signal_recog_part_SRP72_RNA-bd"/>
</dbReference>
<proteinExistence type="predicted"/>
<comment type="caution">
    <text evidence="3">The sequence shown here is derived from an EMBL/GenBank/DDBJ whole genome shotgun (WGS) entry which is preliminary data.</text>
</comment>
<evidence type="ECO:0000259" key="2">
    <source>
        <dbReference type="Pfam" id="PF08492"/>
    </source>
</evidence>
<dbReference type="GO" id="GO:0006614">
    <property type="term" value="P:SRP-dependent cotranslational protein targeting to membrane"/>
    <property type="evidence" value="ECO:0007669"/>
    <property type="project" value="InterPro"/>
</dbReference>
<dbReference type="EMBL" id="AGSI01000004">
    <property type="protein sequence ID" value="EIE25348.1"/>
    <property type="molecule type" value="Genomic_DNA"/>
</dbReference>
<feature type="domain" description="Signal recognition particle SRP72 subunit RNA-binding" evidence="2">
    <location>
        <begin position="13"/>
        <end position="47"/>
    </location>
</feature>
<dbReference type="GeneID" id="17043350"/>
<sequence length="51" mass="5828">MCSQLGGQAHAQSGRGDSPEGGREDDVDAQRQKKKRNRRMRLPKDFDWNDV</sequence>
<accession>I0Z3X9</accession>
<dbReference type="Pfam" id="PF08492">
    <property type="entry name" value="SRP72"/>
    <property type="match status" value="1"/>
</dbReference>
<dbReference type="GO" id="GO:0048500">
    <property type="term" value="C:signal recognition particle"/>
    <property type="evidence" value="ECO:0007669"/>
    <property type="project" value="InterPro"/>
</dbReference>
<dbReference type="KEGG" id="csl:COCSUDRAFT_61570"/>
<feature type="compositionally biased region" description="Basic and acidic residues" evidence="1">
    <location>
        <begin position="42"/>
        <end position="51"/>
    </location>
</feature>
<dbReference type="RefSeq" id="XP_005649892.1">
    <property type="nucleotide sequence ID" value="XM_005649835.1"/>
</dbReference>
<organism evidence="3 4">
    <name type="scientific">Coccomyxa subellipsoidea (strain C-169)</name>
    <name type="common">Green microalga</name>
    <dbReference type="NCBI Taxonomy" id="574566"/>
    <lineage>
        <taxon>Eukaryota</taxon>
        <taxon>Viridiplantae</taxon>
        <taxon>Chlorophyta</taxon>
        <taxon>core chlorophytes</taxon>
        <taxon>Trebouxiophyceae</taxon>
        <taxon>Trebouxiophyceae incertae sedis</taxon>
        <taxon>Coccomyxaceae</taxon>
        <taxon>Coccomyxa</taxon>
        <taxon>Coccomyxa subellipsoidea</taxon>
    </lineage>
</organism>
<evidence type="ECO:0000256" key="1">
    <source>
        <dbReference type="SAM" id="MobiDB-lite"/>
    </source>
</evidence>
<evidence type="ECO:0000313" key="4">
    <source>
        <dbReference type="Proteomes" id="UP000007264"/>
    </source>
</evidence>
<protein>
    <recommendedName>
        <fullName evidence="2">Signal recognition particle SRP72 subunit RNA-binding domain-containing protein</fullName>
    </recommendedName>
</protein>
<name>I0Z3X9_COCSC</name>
<feature type="region of interest" description="Disordered" evidence="1">
    <location>
        <begin position="1"/>
        <end position="51"/>
    </location>
</feature>
<feature type="compositionally biased region" description="Basic residues" evidence="1">
    <location>
        <begin position="32"/>
        <end position="41"/>
    </location>
</feature>
<feature type="compositionally biased region" description="Basic and acidic residues" evidence="1">
    <location>
        <begin position="17"/>
        <end position="31"/>
    </location>
</feature>
<reference evidence="3 4" key="1">
    <citation type="journal article" date="2012" name="Genome Biol.">
        <title>The genome of the polar eukaryotic microalga coccomyxa subellipsoidea reveals traits of cold adaptation.</title>
        <authorList>
            <person name="Blanc G."/>
            <person name="Agarkova I."/>
            <person name="Grimwood J."/>
            <person name="Kuo A."/>
            <person name="Brueggeman A."/>
            <person name="Dunigan D."/>
            <person name="Gurnon J."/>
            <person name="Ladunga I."/>
            <person name="Lindquist E."/>
            <person name="Lucas S."/>
            <person name="Pangilinan J."/>
            <person name="Proschold T."/>
            <person name="Salamov A."/>
            <person name="Schmutz J."/>
            <person name="Weeks D."/>
            <person name="Yamada T."/>
            <person name="Claverie J.M."/>
            <person name="Grigoriev I."/>
            <person name="Van Etten J."/>
            <person name="Lomsadze A."/>
            <person name="Borodovsky M."/>
        </authorList>
    </citation>
    <scope>NUCLEOTIDE SEQUENCE [LARGE SCALE GENOMIC DNA]</scope>
    <source>
        <strain evidence="3 4">C-169</strain>
    </source>
</reference>
<gene>
    <name evidence="3" type="ORF">COCSUDRAFT_61570</name>
</gene>
<dbReference type="Proteomes" id="UP000007264">
    <property type="component" value="Unassembled WGS sequence"/>
</dbReference>
<keyword evidence="4" id="KW-1185">Reference proteome</keyword>